<name>A0A410WV64_9BACL</name>
<evidence type="ECO:0000313" key="5">
    <source>
        <dbReference type="Proteomes" id="UP001527202"/>
    </source>
</evidence>
<dbReference type="InterPro" id="IPR036010">
    <property type="entry name" value="2Fe-2S_ferredoxin-like_sf"/>
</dbReference>
<evidence type="ECO:0000313" key="2">
    <source>
        <dbReference type="EMBL" id="MCY9594454.1"/>
    </source>
</evidence>
<dbReference type="GO" id="GO:0051536">
    <property type="term" value="F:iron-sulfur cluster binding"/>
    <property type="evidence" value="ECO:0007669"/>
    <property type="project" value="InterPro"/>
</dbReference>
<dbReference type="EMBL" id="CP026520">
    <property type="protein sequence ID" value="QAV18299.1"/>
    <property type="molecule type" value="Genomic_DNA"/>
</dbReference>
<dbReference type="KEGG" id="pchi:PC41400_11720"/>
<protein>
    <submittedName>
        <fullName evidence="2">2Fe-2S iron-sulfur cluster-binding protein</fullName>
    </submittedName>
    <submittedName>
        <fullName evidence="3">Ferredoxin</fullName>
    </submittedName>
</protein>
<evidence type="ECO:0000313" key="3">
    <source>
        <dbReference type="EMBL" id="QAV18299.1"/>
    </source>
</evidence>
<reference evidence="3 4" key="1">
    <citation type="submission" date="2018-01" db="EMBL/GenBank/DDBJ databases">
        <title>The whole genome sequencing and assembly of Paenibacillus chitinolyticus KCCM 41400 strain.</title>
        <authorList>
            <person name="Kim J.-Y."/>
            <person name="Park M.-K."/>
            <person name="Lee Y.-J."/>
            <person name="Yi H."/>
            <person name="Bahn Y.-S."/>
            <person name="Kim J.F."/>
            <person name="Lee D.-W."/>
        </authorList>
    </citation>
    <scope>NUCLEOTIDE SEQUENCE [LARGE SCALE GENOMIC DNA]</scope>
    <source>
        <strain evidence="3 4">KCCM 41400</strain>
    </source>
</reference>
<dbReference type="GeneID" id="95375476"/>
<dbReference type="RefSeq" id="WP_042228462.1">
    <property type="nucleotide sequence ID" value="NZ_CP026520.1"/>
</dbReference>
<reference evidence="2 5" key="2">
    <citation type="submission" date="2022-05" db="EMBL/GenBank/DDBJ databases">
        <title>Genome Sequencing of Bee-Associated Microbes.</title>
        <authorList>
            <person name="Dunlap C."/>
        </authorList>
    </citation>
    <scope>NUCLEOTIDE SEQUENCE [LARGE SCALE GENOMIC DNA]</scope>
    <source>
        <strain evidence="2 5">NRRL B-23120</strain>
    </source>
</reference>
<dbReference type="CDD" id="cd00207">
    <property type="entry name" value="fer2"/>
    <property type="match status" value="1"/>
</dbReference>
<proteinExistence type="predicted"/>
<accession>A0A410WV64</accession>
<sequence>MSQTNAKVTFMPDNRSASVRLNTTLLDAARRANVHIRTRCSGQAACLMCKVHAGDQSGLSEPGKNERLKLGSQLQEGLRLSCQARITGDVTVTVPEDPLKAAVRAQLAKQREEDDWP</sequence>
<evidence type="ECO:0000259" key="1">
    <source>
        <dbReference type="PROSITE" id="PS51085"/>
    </source>
</evidence>
<dbReference type="EMBL" id="JAMDMJ010000001">
    <property type="protein sequence ID" value="MCY9594454.1"/>
    <property type="molecule type" value="Genomic_DNA"/>
</dbReference>
<keyword evidence="5" id="KW-1185">Reference proteome</keyword>
<dbReference type="InterPro" id="IPR012675">
    <property type="entry name" value="Beta-grasp_dom_sf"/>
</dbReference>
<dbReference type="SUPFAM" id="SSF54292">
    <property type="entry name" value="2Fe-2S ferredoxin-like"/>
    <property type="match status" value="1"/>
</dbReference>
<dbReference type="AlphaFoldDB" id="A0A410WV64"/>
<evidence type="ECO:0000313" key="4">
    <source>
        <dbReference type="Proteomes" id="UP000288943"/>
    </source>
</evidence>
<gene>
    <name evidence="2" type="ORF">M5X16_01500</name>
    <name evidence="3" type="ORF">PC41400_11720</name>
</gene>
<dbReference type="PROSITE" id="PS51085">
    <property type="entry name" value="2FE2S_FER_2"/>
    <property type="match status" value="1"/>
</dbReference>
<dbReference type="Proteomes" id="UP000288943">
    <property type="component" value="Chromosome"/>
</dbReference>
<feature type="domain" description="2Fe-2S ferredoxin-type" evidence="1">
    <location>
        <begin position="6"/>
        <end position="98"/>
    </location>
</feature>
<dbReference type="Pfam" id="PF00111">
    <property type="entry name" value="Fer2"/>
    <property type="match status" value="1"/>
</dbReference>
<organism evidence="3 4">
    <name type="scientific">Paenibacillus chitinolyticus</name>
    <dbReference type="NCBI Taxonomy" id="79263"/>
    <lineage>
        <taxon>Bacteria</taxon>
        <taxon>Bacillati</taxon>
        <taxon>Bacillota</taxon>
        <taxon>Bacilli</taxon>
        <taxon>Bacillales</taxon>
        <taxon>Paenibacillaceae</taxon>
        <taxon>Paenibacillus</taxon>
    </lineage>
</organism>
<dbReference type="OrthoDB" id="9810588at2"/>
<dbReference type="Gene3D" id="3.10.20.30">
    <property type="match status" value="1"/>
</dbReference>
<dbReference type="InterPro" id="IPR001041">
    <property type="entry name" value="2Fe-2S_ferredoxin-type"/>
</dbReference>
<dbReference type="Proteomes" id="UP001527202">
    <property type="component" value="Unassembled WGS sequence"/>
</dbReference>